<evidence type="ECO:0000256" key="4">
    <source>
        <dbReference type="ARBA" id="ARBA00022840"/>
    </source>
</evidence>
<dbReference type="InterPro" id="IPR029062">
    <property type="entry name" value="Class_I_gatase-like"/>
</dbReference>
<comment type="cofactor">
    <cofactor evidence="1 7">
        <name>Mg(2+)</name>
        <dbReference type="ChEBI" id="CHEBI:18420"/>
    </cofactor>
</comment>
<comment type="miscellaneous">
    <text evidence="7">The a and c carboxylates of cobyrinate are activated for nucleophilic attack via formation of a phosphorylated intermediate by ATP. CbiA catalyzes first the amidation of the c-carboxylate, and then that of the a-carboxylate.</text>
</comment>
<dbReference type="PROSITE" id="PS51274">
    <property type="entry name" value="GATASE_COBBQ"/>
    <property type="match status" value="1"/>
</dbReference>
<feature type="active site" description="Nucleophile" evidence="7">
    <location>
        <position position="324"/>
    </location>
</feature>
<dbReference type="InterPro" id="IPR027417">
    <property type="entry name" value="P-loop_NTPase"/>
</dbReference>
<name>A0ABX6C4C5_9CHLR</name>
<accession>A0ABX6C4C5</accession>
<dbReference type="NCBIfam" id="NF002204">
    <property type="entry name" value="PRK01077.1"/>
    <property type="match status" value="1"/>
</dbReference>
<dbReference type="NCBIfam" id="TIGR00379">
    <property type="entry name" value="cobB"/>
    <property type="match status" value="1"/>
</dbReference>
<gene>
    <name evidence="7" type="primary">cbiA</name>
    <name evidence="10" type="ORF">Tbon_05970</name>
</gene>
<dbReference type="Proteomes" id="UP000326331">
    <property type="component" value="Chromosome"/>
</dbReference>
<dbReference type="InterPro" id="IPR011698">
    <property type="entry name" value="GATase_3"/>
</dbReference>
<dbReference type="EMBL" id="CP042829">
    <property type="protein sequence ID" value="QFG02854.1"/>
    <property type="molecule type" value="Genomic_DNA"/>
</dbReference>
<comment type="domain">
    <text evidence="7">Comprises of two domains. The C-terminal domain contains the binding site for glutamine and catalyzes the hydrolysis of this substrate to glutamate and ammonia. The N-terminal domain is anticipated to bind ATP and cobyrinate and catalyzes the ultimate synthesis of the diamide product. The ammonia produced via the glutaminase domain is probably translocated to the adjacent domain via a molecular tunnel, where it reacts with an activated intermediate.</text>
</comment>
<feature type="domain" description="CobB/CobQ-like glutamine amidotransferase" evidence="9">
    <location>
        <begin position="247"/>
        <end position="425"/>
    </location>
</feature>
<keyword evidence="6 7" id="KW-0315">Glutamine amidotransferase</keyword>
<dbReference type="Pfam" id="PF01656">
    <property type="entry name" value="CbiA"/>
    <property type="match status" value="1"/>
</dbReference>
<dbReference type="SUPFAM" id="SSF52317">
    <property type="entry name" value="Class I glutamine amidotransferase-like"/>
    <property type="match status" value="1"/>
</dbReference>
<dbReference type="Gene3D" id="3.40.50.880">
    <property type="match status" value="1"/>
</dbReference>
<dbReference type="SUPFAM" id="SSF52540">
    <property type="entry name" value="P-loop containing nucleoside triphosphate hydrolases"/>
    <property type="match status" value="1"/>
</dbReference>
<dbReference type="Pfam" id="PF07685">
    <property type="entry name" value="GATase_3"/>
    <property type="match status" value="1"/>
</dbReference>
<feature type="site" description="Increases nucleophilicity of active site Cys" evidence="7">
    <location>
        <position position="419"/>
    </location>
</feature>
<comment type="function">
    <text evidence="7">Catalyzes the ATP-dependent amidation of the two carboxylate groups at positions a and c of cobyrinate, using either L-glutamine or ammonia as the nitrogen source.</text>
</comment>
<evidence type="ECO:0000256" key="7">
    <source>
        <dbReference type="HAMAP-Rule" id="MF_00027"/>
    </source>
</evidence>
<evidence type="ECO:0000256" key="3">
    <source>
        <dbReference type="ARBA" id="ARBA00022741"/>
    </source>
</evidence>
<evidence type="ECO:0000313" key="11">
    <source>
        <dbReference type="Proteomes" id="UP000326331"/>
    </source>
</evidence>
<dbReference type="Gene3D" id="3.40.50.300">
    <property type="entry name" value="P-loop containing nucleotide triphosphate hydrolases"/>
    <property type="match status" value="1"/>
</dbReference>
<dbReference type="EC" id="6.3.5.11" evidence="7"/>
<dbReference type="InterPro" id="IPR002586">
    <property type="entry name" value="CobQ/CobB/MinD/ParA_Nub-bd_dom"/>
</dbReference>
<evidence type="ECO:0000256" key="5">
    <source>
        <dbReference type="ARBA" id="ARBA00022842"/>
    </source>
</evidence>
<dbReference type="CDD" id="cd05388">
    <property type="entry name" value="CobB_N"/>
    <property type="match status" value="1"/>
</dbReference>
<proteinExistence type="inferred from homology"/>
<keyword evidence="2 7" id="KW-0436">Ligase</keyword>
<evidence type="ECO:0000259" key="9">
    <source>
        <dbReference type="Pfam" id="PF07685"/>
    </source>
</evidence>
<sequence length="444" mass="45936">MTELPRVVVAAPGSGAGKTTVTMALIAALRAAGERVQPFKVGPDYIDPSHLAAAAGRPAFNLDTFFLAAAQVRGLFAHAMRGATVGVVEGVMGMFDGRSGAGEAGSTADAAAALGAPVVLVVDAAGMAGSIAAVARGFADFDPRVRVGGVIANRVGSERHAELLGEALEAAGLPLLGWLPNDPAVALPGRHLGLVLAGEAAPAPEALARAAQQIDAGAVLRLARGAGPLPAPAPVFPGRQPGRIRLAWAEDAAFRFTYPETRELLERLGAEILPFSPLADTALPAADALYIGGGYPELHAEALAANRPMLEAIRGFRGPVLAECGGYMYLAEALETEGRRYPMAGLAPGVARMADRPVLGYRDVVALAASPVAEAGWRLRGHEFHYARLEPGSRPAWRQADGTAVEGFTDGRVLASFIHLYLLARPRAAERFIAAGERARAAAG</sequence>
<keyword evidence="3 7" id="KW-0547">Nucleotide-binding</keyword>
<dbReference type="HAMAP" id="MF_00027">
    <property type="entry name" value="CobB_CbiA"/>
    <property type="match status" value="1"/>
</dbReference>
<protein>
    <recommendedName>
        <fullName evidence="7">Cobyrinate a,c-diamide synthase</fullName>
        <ecNumber evidence="7">6.3.5.11</ecNumber>
    </recommendedName>
    <alternativeName>
        <fullName evidence="7">Cobyrinic acid a,c-diamide synthetase</fullName>
    </alternativeName>
</protein>
<comment type="pathway">
    <text evidence="7">Cofactor biosynthesis; adenosylcobalamin biosynthesis; cob(II)yrinate a,c-diamide from sirohydrochlorin (anaerobic route): step 10/10.</text>
</comment>
<comment type="catalytic activity">
    <reaction evidence="7">
        <text>cob(II)yrinate + 2 L-glutamine + 2 ATP + 2 H2O = cob(II)yrinate a,c diamide + 2 L-glutamate + 2 ADP + 2 phosphate + 2 H(+)</text>
        <dbReference type="Rhea" id="RHEA:26289"/>
        <dbReference type="ChEBI" id="CHEBI:15377"/>
        <dbReference type="ChEBI" id="CHEBI:15378"/>
        <dbReference type="ChEBI" id="CHEBI:29985"/>
        <dbReference type="ChEBI" id="CHEBI:30616"/>
        <dbReference type="ChEBI" id="CHEBI:43474"/>
        <dbReference type="ChEBI" id="CHEBI:58359"/>
        <dbReference type="ChEBI" id="CHEBI:58537"/>
        <dbReference type="ChEBI" id="CHEBI:58894"/>
        <dbReference type="ChEBI" id="CHEBI:456216"/>
        <dbReference type="EC" id="6.3.5.11"/>
    </reaction>
</comment>
<keyword evidence="4 7" id="KW-0067">ATP-binding</keyword>
<keyword evidence="7" id="KW-0169">Cobalamin biosynthesis</keyword>
<feature type="domain" description="CobQ/CobB/MinD/ParA nucleotide binding" evidence="8">
    <location>
        <begin position="7"/>
        <end position="192"/>
    </location>
</feature>
<dbReference type="RefSeq" id="WP_158066777.1">
    <property type="nucleotide sequence ID" value="NZ_CP042829.1"/>
</dbReference>
<comment type="similarity">
    <text evidence="7">Belongs to the CobB/CbiA family.</text>
</comment>
<evidence type="ECO:0000313" key="10">
    <source>
        <dbReference type="EMBL" id="QFG02854.1"/>
    </source>
</evidence>
<evidence type="ECO:0000256" key="2">
    <source>
        <dbReference type="ARBA" id="ARBA00022598"/>
    </source>
</evidence>
<organism evidence="10 11">
    <name type="scientific">Tepidiforma bonchosmolovskayae</name>
    <dbReference type="NCBI Taxonomy" id="2601677"/>
    <lineage>
        <taxon>Bacteria</taxon>
        <taxon>Bacillati</taxon>
        <taxon>Chloroflexota</taxon>
        <taxon>Tepidiformia</taxon>
        <taxon>Tepidiformales</taxon>
        <taxon>Tepidiformaceae</taxon>
        <taxon>Tepidiforma</taxon>
    </lineage>
</organism>
<evidence type="ECO:0000259" key="8">
    <source>
        <dbReference type="Pfam" id="PF01656"/>
    </source>
</evidence>
<dbReference type="CDD" id="cd03130">
    <property type="entry name" value="GATase1_CobB"/>
    <property type="match status" value="1"/>
</dbReference>
<dbReference type="InterPro" id="IPR004484">
    <property type="entry name" value="CbiA/CobB_synth"/>
</dbReference>
<evidence type="ECO:0000256" key="1">
    <source>
        <dbReference type="ARBA" id="ARBA00001946"/>
    </source>
</evidence>
<keyword evidence="5 7" id="KW-0460">Magnesium</keyword>
<dbReference type="PANTHER" id="PTHR43873:SF1">
    <property type="entry name" value="COBYRINATE A,C-DIAMIDE SYNTHASE"/>
    <property type="match status" value="1"/>
</dbReference>
<dbReference type="PANTHER" id="PTHR43873">
    <property type="entry name" value="COBYRINATE A,C-DIAMIDE SYNTHASE"/>
    <property type="match status" value="1"/>
</dbReference>
<keyword evidence="11" id="KW-1185">Reference proteome</keyword>
<reference evidence="10 11" key="2">
    <citation type="submission" date="2019-10" db="EMBL/GenBank/DDBJ databases">
        <title>Thermopilla bonchosmolovskayae gen. nov., sp. nov., a moderately thermophilic Chloroflexi bacterium from a Chukotka hot spring (Arctic, Russia), representing a novel classis Thermopillaia, which include previously uncultivated lineage OLB14.</title>
        <authorList>
            <person name="Kochetkova T.V."/>
            <person name="Zayulina K.S."/>
            <person name="Zhigarkov V.S."/>
            <person name="Minaev N.V."/>
            <person name="Novikov A."/>
            <person name="Toshchakov S.V."/>
            <person name="Elcheninov A.G."/>
            <person name="Kublanov I.V."/>
        </authorList>
    </citation>
    <scope>NUCLEOTIDE SEQUENCE [LARGE SCALE GENOMIC DNA]</scope>
    <source>
        <strain evidence="10 11">3753O</strain>
    </source>
</reference>
<reference evidence="10 11" key="1">
    <citation type="submission" date="2019-08" db="EMBL/GenBank/DDBJ databases">
        <authorList>
            <person name="Toschakov S.V."/>
        </authorList>
    </citation>
    <scope>NUCLEOTIDE SEQUENCE [LARGE SCALE GENOMIC DNA]</scope>
    <source>
        <strain evidence="10 11">3753O</strain>
    </source>
</reference>
<evidence type="ECO:0000256" key="6">
    <source>
        <dbReference type="ARBA" id="ARBA00022962"/>
    </source>
</evidence>